<reference evidence="1 2" key="2">
    <citation type="submission" date="2020-03" db="EMBL/GenBank/DDBJ databases">
        <authorList>
            <person name="Ichikawa N."/>
            <person name="Kimura A."/>
            <person name="Kitahashi Y."/>
            <person name="Uohara A."/>
        </authorList>
    </citation>
    <scope>NUCLEOTIDE SEQUENCE [LARGE SCALE GENOMIC DNA]</scope>
    <source>
        <strain evidence="1 2">NBRC 107702</strain>
    </source>
</reference>
<evidence type="ECO:0000313" key="2">
    <source>
        <dbReference type="Proteomes" id="UP000502508"/>
    </source>
</evidence>
<dbReference type="RefSeq" id="WP_173041002.1">
    <property type="nucleotide sequence ID" value="NZ_AP022870.1"/>
</dbReference>
<reference evidence="1 2" key="1">
    <citation type="submission" date="2020-03" db="EMBL/GenBank/DDBJ databases">
        <title>Whole genome shotgun sequence of Phytohabitans flavus NBRC 107702.</title>
        <authorList>
            <person name="Komaki H."/>
            <person name="Tamura T."/>
        </authorList>
    </citation>
    <scope>NUCLEOTIDE SEQUENCE [LARGE SCALE GENOMIC DNA]</scope>
    <source>
        <strain evidence="1 2">NBRC 107702</strain>
    </source>
</reference>
<dbReference type="KEGG" id="pfla:Pflav_074210"/>
<dbReference type="EMBL" id="AP022870">
    <property type="protein sequence ID" value="BCB81011.1"/>
    <property type="molecule type" value="Genomic_DNA"/>
</dbReference>
<dbReference type="AlphaFoldDB" id="A0A6F8Y4X8"/>
<sequence>MTSPEVTAHPPLTDTAAAFAAEINLRLHRIIKTSKDLTPLVRENPSDSRITVGVLDGDSFGTLPLSVDGRHLLDLLPKFNCCFDSSGRFLAVEESWMHVLPKGDRVPLFRYEYLRDATNSVPVAHLQVHAHRDEFAYALIAAEKGKARQRWRKGKPPRLQEFHFPLGGHRFRPCLEDVLHALVVEFCVDPVDGWESAVKEGREQWRRLQLRAAVRDAPEEAAEVLRLLDYDVAPGTVVPKDNVARLRAY</sequence>
<organism evidence="1 2">
    <name type="scientific">Phytohabitans flavus</name>
    <dbReference type="NCBI Taxonomy" id="1076124"/>
    <lineage>
        <taxon>Bacteria</taxon>
        <taxon>Bacillati</taxon>
        <taxon>Actinomycetota</taxon>
        <taxon>Actinomycetes</taxon>
        <taxon>Micromonosporales</taxon>
        <taxon>Micromonosporaceae</taxon>
    </lineage>
</organism>
<dbReference type="Proteomes" id="UP000502508">
    <property type="component" value="Chromosome"/>
</dbReference>
<name>A0A6F8Y4X8_9ACTN</name>
<accession>A0A6F8Y4X8</accession>
<gene>
    <name evidence="1" type="ORF">Pflav_074210</name>
</gene>
<evidence type="ECO:0000313" key="1">
    <source>
        <dbReference type="EMBL" id="BCB81011.1"/>
    </source>
</evidence>
<protein>
    <submittedName>
        <fullName evidence="1">Uncharacterized protein</fullName>
    </submittedName>
</protein>
<keyword evidence="2" id="KW-1185">Reference proteome</keyword>
<proteinExistence type="predicted"/>